<dbReference type="STRING" id="655815.ZPR_0781"/>
<feature type="signal peptide" evidence="1">
    <location>
        <begin position="1"/>
        <end position="20"/>
    </location>
</feature>
<keyword evidence="4" id="KW-1185">Reference proteome</keyword>
<evidence type="ECO:0000259" key="2">
    <source>
        <dbReference type="Pfam" id="PF14905"/>
    </source>
</evidence>
<keyword evidence="1" id="KW-0732">Signal</keyword>
<protein>
    <submittedName>
        <fullName evidence="3">TonB-dependent Receptor Plug domain protein</fullName>
    </submittedName>
</protein>
<dbReference type="EMBL" id="CP001650">
    <property type="protein sequence ID" value="ADF51131.1"/>
    <property type="molecule type" value="Genomic_DNA"/>
</dbReference>
<dbReference type="SUPFAM" id="SSF49464">
    <property type="entry name" value="Carboxypeptidase regulatory domain-like"/>
    <property type="match status" value="1"/>
</dbReference>
<accession>D5BGH2</accession>
<dbReference type="Proteomes" id="UP000001654">
    <property type="component" value="Chromosome"/>
</dbReference>
<evidence type="ECO:0000313" key="4">
    <source>
        <dbReference type="Proteomes" id="UP000001654"/>
    </source>
</evidence>
<dbReference type="InterPro" id="IPR041700">
    <property type="entry name" value="OMP_b-brl_3"/>
</dbReference>
<dbReference type="SUPFAM" id="SSF56935">
    <property type="entry name" value="Porins"/>
    <property type="match status" value="1"/>
</dbReference>
<proteinExistence type="predicted"/>
<organism evidence="3 4">
    <name type="scientific">Zunongwangia profunda (strain DSM 18752 / CCTCC AB 206139 / SM-A87)</name>
    <name type="common">Wangia profunda</name>
    <dbReference type="NCBI Taxonomy" id="655815"/>
    <lineage>
        <taxon>Bacteria</taxon>
        <taxon>Pseudomonadati</taxon>
        <taxon>Bacteroidota</taxon>
        <taxon>Flavobacteriia</taxon>
        <taxon>Flavobacteriales</taxon>
        <taxon>Flavobacteriaceae</taxon>
        <taxon>Zunongwangia</taxon>
    </lineage>
</organism>
<name>D5BGH2_ZUNPS</name>
<dbReference type="eggNOG" id="COG1629">
    <property type="taxonomic scope" value="Bacteria"/>
</dbReference>
<feature type="chain" id="PRO_5003069829" evidence="1">
    <location>
        <begin position="21"/>
        <end position="916"/>
    </location>
</feature>
<keyword evidence="3" id="KW-0675">Receptor</keyword>
<dbReference type="InterPro" id="IPR008969">
    <property type="entry name" value="CarboxyPept-like_regulatory"/>
</dbReference>
<evidence type="ECO:0000313" key="3">
    <source>
        <dbReference type="EMBL" id="ADF51131.1"/>
    </source>
</evidence>
<dbReference type="HOGENOM" id="CLU_012729_0_1_10"/>
<dbReference type="Gene3D" id="2.60.40.1120">
    <property type="entry name" value="Carboxypeptidase-like, regulatory domain"/>
    <property type="match status" value="1"/>
</dbReference>
<dbReference type="KEGG" id="zpr:ZPR_0781"/>
<feature type="domain" description="Outer membrane protein beta-barrel" evidence="2">
    <location>
        <begin position="437"/>
        <end position="892"/>
    </location>
</feature>
<sequence length="916" mass="103095">MKFYLFIAFLFITAISSSQEFEMTGKVLDPEGNPLESATVYVEKPSDSTLVTYTISESKGNFTLSGSSKEKQLNLLVSYAGFKPFKKVVEVKEGTQNVGELKLELQDNQLGEVTVVAARPPLTLKKDTLEFNADSFKTRQNANLEELLEKLPGVEVNSDGAITINGKPVSSIKVNGKEFFGDDPQIATKNLPKEIIEKIQVSNQKTRSEEFTGKAGDPDNKTINITLKEDKNKGYFARGTAGGGTDGRYELSGIGNIFKDDMRLSILASSNNINSSGFSFDEVYGMMGGSGARSVFGGGGGGGITKAETAGANYTNEWNDKYELNGDYFFGRNDTRQETSIQRQNILPDRTFFLNSESFSDLVNDNHRANARFEIEFDTLTQLSISPRFTANTGFSERGSSSERLSEDGELVNNSLTSESEDIFSNSFSNNIDFVKRFGARGAYLQLEFRNAYDTQENDNYFYSESFDYRDGEEIARIQDQYIDEDANSENYSFGVSQRSVLSEDLFLDLSYNFSSNHDENQRFVYEADDNGNYTVINDTLSSDFEVKSRQHRPNAGINFEGDVWRIDTNIGLLNTTLENNNFLSETSFNNTFNNLYVRARVRYEVERSKSLSIDYSTDANVPSLRQLQPVVDRTNPNNIITGNPNLRPSYSHNIRAGYRNFDFSKRSGIFSYFNMNFTEKSVVARTITDTTDLSRTTTYTNVDGVMSASLGIFYNKQKKNENKEFRYRLSLNANYNKNVGFSNGVQFDSENISVSPSVMLTYAIDDIIELNPSIGIDYNNSHYSISTLNEQEFVNQRAGLEVTTYWPKNIVFGNDISYNKFGNVSSEFDNTSILWITSLGYQFWEEKANIKLKVYDVLDQVINTRRQIGDDYIQDTNNLVLTQYAMLSFTYNLKNFGGQSFGGRGGRRSPPPPGR</sequence>
<dbReference type="RefSeq" id="WP_013070283.1">
    <property type="nucleotide sequence ID" value="NC_014041.1"/>
</dbReference>
<dbReference type="OrthoDB" id="1682379at2"/>
<gene>
    <name evidence="3" type="ordered locus">ZPR_0781</name>
</gene>
<evidence type="ECO:0000256" key="1">
    <source>
        <dbReference type="SAM" id="SignalP"/>
    </source>
</evidence>
<dbReference type="Pfam" id="PF14905">
    <property type="entry name" value="OMP_b-brl_3"/>
    <property type="match status" value="1"/>
</dbReference>
<dbReference type="AlphaFoldDB" id="D5BGH2"/>
<reference evidence="3 4" key="1">
    <citation type="journal article" date="2010" name="BMC Genomics">
        <title>The complete genome of Zunongwangia profunda SM-A87 reveals its adaptation to the deep-sea environment and ecological role in sedimentary organic nitrogen degradation.</title>
        <authorList>
            <person name="Qin Q.L."/>
            <person name="Zhang X.Y."/>
            <person name="Wang X.M."/>
            <person name="Liu G.M."/>
            <person name="Chen X.L."/>
            <person name="Xie B.B."/>
            <person name="Dang H.Y."/>
            <person name="Zhou B.C."/>
            <person name="Yu J."/>
            <person name="Zhang Y.Z."/>
        </authorList>
    </citation>
    <scope>NUCLEOTIDE SEQUENCE [LARGE SCALE GENOMIC DNA]</scope>
    <source>
        <strain evidence="4">DSM 18752 / CCTCC AB 206139 / SM-A87</strain>
    </source>
</reference>
<dbReference type="Pfam" id="PF13620">
    <property type="entry name" value="CarboxypepD_reg"/>
    <property type="match status" value="1"/>
</dbReference>